<name>A0ABC8W9T6_9POAL</name>
<dbReference type="AlphaFoldDB" id="A0ABC8W9T6"/>
<dbReference type="Pfam" id="PF23635">
    <property type="entry name" value="Beta-prop_AT5G49610-like"/>
    <property type="match status" value="1"/>
</dbReference>
<dbReference type="EMBL" id="OZ075122">
    <property type="protein sequence ID" value="CAL4905174.1"/>
    <property type="molecule type" value="Genomic_DNA"/>
</dbReference>
<protein>
    <recommendedName>
        <fullName evidence="1">F-box domain-containing protein</fullName>
    </recommendedName>
</protein>
<reference evidence="3" key="1">
    <citation type="submission" date="2024-06" db="EMBL/GenBank/DDBJ databases">
        <authorList>
            <person name="Ryan C."/>
        </authorList>
    </citation>
    <scope>NUCLEOTIDE SEQUENCE [LARGE SCALE GENOMIC DNA]</scope>
</reference>
<dbReference type="SMART" id="SM00256">
    <property type="entry name" value="FBOX"/>
    <property type="match status" value="1"/>
</dbReference>
<evidence type="ECO:0000313" key="2">
    <source>
        <dbReference type="EMBL" id="CAL4905174.1"/>
    </source>
</evidence>
<accession>A0ABC8W9T6</accession>
<dbReference type="SUPFAM" id="SSF81383">
    <property type="entry name" value="F-box domain"/>
    <property type="match status" value="1"/>
</dbReference>
<evidence type="ECO:0000313" key="3">
    <source>
        <dbReference type="Proteomes" id="UP001497457"/>
    </source>
</evidence>
<proteinExistence type="predicted"/>
<gene>
    <name evidence="2" type="ORF">URODEC1_LOCUS11526</name>
</gene>
<dbReference type="Proteomes" id="UP001497457">
    <property type="component" value="Chromosome 12b"/>
</dbReference>
<dbReference type="PANTHER" id="PTHR31264:SF7">
    <property type="entry name" value="F-BOX DOMAIN CONTAINING PROTEIN, EXPRESSED"/>
    <property type="match status" value="1"/>
</dbReference>
<feature type="domain" description="F-box" evidence="1">
    <location>
        <begin position="26"/>
        <end position="67"/>
    </location>
</feature>
<organism evidence="2 3">
    <name type="scientific">Urochloa decumbens</name>
    <dbReference type="NCBI Taxonomy" id="240449"/>
    <lineage>
        <taxon>Eukaryota</taxon>
        <taxon>Viridiplantae</taxon>
        <taxon>Streptophyta</taxon>
        <taxon>Embryophyta</taxon>
        <taxon>Tracheophyta</taxon>
        <taxon>Spermatophyta</taxon>
        <taxon>Magnoliopsida</taxon>
        <taxon>Liliopsida</taxon>
        <taxon>Poales</taxon>
        <taxon>Poaceae</taxon>
        <taxon>PACMAD clade</taxon>
        <taxon>Panicoideae</taxon>
        <taxon>Panicodae</taxon>
        <taxon>Paniceae</taxon>
        <taxon>Melinidinae</taxon>
        <taxon>Urochloa</taxon>
    </lineage>
</organism>
<keyword evidence="3" id="KW-1185">Reference proteome</keyword>
<sequence length="417" mass="47747">MSSQLLRLARMGGMASTAAAAAQPELPVDILEEIFLRLDDAADLVRVSAVCASFHRLIFNGNFLHHFRSLHRPPILGFLFDCHGKDTGFSFYPIELPHRSASAARALARAADFSISSFLEPIPYYWHVRDVRDGRILLSRHNASHNWWSFFEYLMVYDPLHCRRVQIPPIPDDLMTTMVSNKVRRGFDPFLVPAALDKDNLSFQVMCNMVCQHNVETLLYSSVTQEWHGVASISTASCKRLNPHCQEERYYARGCFYWVSNVETRMLVLDMLEMRFSMVDLPPGSEGRDKAVVEIMEDRVGLLILGDNTLDLYSTLRDIADHAKDWRHDHRIRLLDDYFWSFAGGVVEGYTLLVGLRQDECKVWESCHHKEPAPNAHYFTLEVESFVVKQLCVLKIGIAHPNFLYASFPPPFAPPRI</sequence>
<dbReference type="InterPro" id="IPR001810">
    <property type="entry name" value="F-box_dom"/>
</dbReference>
<dbReference type="CDD" id="cd09917">
    <property type="entry name" value="F-box_SF"/>
    <property type="match status" value="1"/>
</dbReference>
<reference evidence="2 3" key="2">
    <citation type="submission" date="2024-10" db="EMBL/GenBank/DDBJ databases">
        <authorList>
            <person name="Ryan C."/>
        </authorList>
    </citation>
    <scope>NUCLEOTIDE SEQUENCE [LARGE SCALE GENOMIC DNA]</scope>
</reference>
<dbReference type="Pfam" id="PF12937">
    <property type="entry name" value="F-box-like"/>
    <property type="match status" value="1"/>
</dbReference>
<dbReference type="PANTHER" id="PTHR31264">
    <property type="entry name" value="OS07G0554500 PROTEIN-RELATED"/>
    <property type="match status" value="1"/>
</dbReference>
<dbReference type="InterPro" id="IPR056594">
    <property type="entry name" value="AT5G49610-like_b-prop"/>
</dbReference>
<dbReference type="InterPro" id="IPR036047">
    <property type="entry name" value="F-box-like_dom_sf"/>
</dbReference>
<evidence type="ECO:0000259" key="1">
    <source>
        <dbReference type="SMART" id="SM00256"/>
    </source>
</evidence>
<dbReference type="Gene3D" id="1.20.1280.50">
    <property type="match status" value="1"/>
</dbReference>